<evidence type="ECO:0000313" key="12">
    <source>
        <dbReference type="Proteomes" id="UP000535478"/>
    </source>
</evidence>
<keyword evidence="3 10" id="KW-0328">Glycosyltransferase</keyword>
<evidence type="ECO:0000256" key="7">
    <source>
        <dbReference type="ARBA" id="ARBA00022989"/>
    </source>
</evidence>
<dbReference type="GO" id="GO:0000139">
    <property type="term" value="C:Golgi membrane"/>
    <property type="evidence" value="ECO:0007669"/>
    <property type="project" value="UniProtKB-SubCell"/>
</dbReference>
<keyword evidence="6" id="KW-0735">Signal-anchor</keyword>
<keyword evidence="12" id="KW-1185">Reference proteome</keyword>
<keyword evidence="5" id="KW-0812">Transmembrane</keyword>
<feature type="non-terminal residue" evidence="11">
    <location>
        <position position="1"/>
    </location>
</feature>
<comment type="similarity">
    <text evidence="2 10">Belongs to the glycosyltransferase 31 family.</text>
</comment>
<keyword evidence="4 11" id="KW-0808">Transferase</keyword>
<evidence type="ECO:0000256" key="5">
    <source>
        <dbReference type="ARBA" id="ARBA00022692"/>
    </source>
</evidence>
<dbReference type="InterPro" id="IPR002659">
    <property type="entry name" value="Glyco_trans_31"/>
</dbReference>
<evidence type="ECO:0000256" key="10">
    <source>
        <dbReference type="RuleBase" id="RU363063"/>
    </source>
</evidence>
<keyword evidence="9" id="KW-0472">Membrane</keyword>
<dbReference type="EC" id="2.4.1.-" evidence="10"/>
<sequence>PPPCGPTPPFLLVLVPSAPSHAARRQAVRDTWGGNAAASPLRSPAGGGLPTRTLFVLGVPGGPGEQEALGAEARRFGDLL</sequence>
<evidence type="ECO:0000256" key="3">
    <source>
        <dbReference type="ARBA" id="ARBA00022676"/>
    </source>
</evidence>
<proteinExistence type="inferred from homology"/>
<dbReference type="GO" id="GO:0016758">
    <property type="term" value="F:hexosyltransferase activity"/>
    <property type="evidence" value="ECO:0007669"/>
    <property type="project" value="InterPro"/>
</dbReference>
<evidence type="ECO:0000256" key="1">
    <source>
        <dbReference type="ARBA" id="ARBA00004323"/>
    </source>
</evidence>
<dbReference type="PANTHER" id="PTHR11214:SF378">
    <property type="entry name" value="BETA-1,3-GALACTOSYLTRANSFERASE 4"/>
    <property type="match status" value="1"/>
</dbReference>
<evidence type="ECO:0000256" key="8">
    <source>
        <dbReference type="ARBA" id="ARBA00023034"/>
    </source>
</evidence>
<gene>
    <name evidence="11" type="primary">B3gnt8</name>
    <name evidence="11" type="ORF">URIAAL_R14937</name>
</gene>
<protein>
    <recommendedName>
        <fullName evidence="10">Hexosyltransferase</fullName>
        <ecNumber evidence="10">2.4.1.-</ecNumber>
    </recommendedName>
</protein>
<dbReference type="GO" id="GO:0006493">
    <property type="term" value="P:protein O-linked glycosylation"/>
    <property type="evidence" value="ECO:0007669"/>
    <property type="project" value="TreeGrafter"/>
</dbReference>
<evidence type="ECO:0000256" key="2">
    <source>
        <dbReference type="ARBA" id="ARBA00008661"/>
    </source>
</evidence>
<reference evidence="11 12" key="1">
    <citation type="submission" date="2019-09" db="EMBL/GenBank/DDBJ databases">
        <title>Bird 10,000 Genomes (B10K) Project - Family phase.</title>
        <authorList>
            <person name="Zhang G."/>
        </authorList>
    </citation>
    <scope>NUCLEOTIDE SEQUENCE [LARGE SCALE GENOMIC DNA]</scope>
    <source>
        <strain evidence="11">OUT-0019</strain>
        <tissue evidence="11">Blood</tissue>
    </source>
</reference>
<organism evidence="11 12">
    <name type="scientific">Uria aalge</name>
    <name type="common">Common mure</name>
    <name type="synonym">Colymbus aalge</name>
    <dbReference type="NCBI Taxonomy" id="13746"/>
    <lineage>
        <taxon>Eukaryota</taxon>
        <taxon>Metazoa</taxon>
        <taxon>Chordata</taxon>
        <taxon>Craniata</taxon>
        <taxon>Vertebrata</taxon>
        <taxon>Euteleostomi</taxon>
        <taxon>Archelosauria</taxon>
        <taxon>Archosauria</taxon>
        <taxon>Dinosauria</taxon>
        <taxon>Saurischia</taxon>
        <taxon>Theropoda</taxon>
        <taxon>Coelurosauria</taxon>
        <taxon>Aves</taxon>
        <taxon>Neognathae</taxon>
        <taxon>Neoaves</taxon>
        <taxon>Charadriiformes</taxon>
        <taxon>Alcidae</taxon>
        <taxon>Uria</taxon>
    </lineage>
</organism>
<dbReference type="PANTHER" id="PTHR11214">
    <property type="entry name" value="BETA-1,3-N-ACETYLGLUCOSAMINYLTRANSFERASE"/>
    <property type="match status" value="1"/>
</dbReference>
<dbReference type="EMBL" id="VZUE01028876">
    <property type="protein sequence ID" value="NXV53812.1"/>
    <property type="molecule type" value="Genomic_DNA"/>
</dbReference>
<accession>A0A7L3UNZ2</accession>
<evidence type="ECO:0000256" key="4">
    <source>
        <dbReference type="ARBA" id="ARBA00022679"/>
    </source>
</evidence>
<dbReference type="Proteomes" id="UP000535478">
    <property type="component" value="Unassembled WGS sequence"/>
</dbReference>
<evidence type="ECO:0000256" key="9">
    <source>
        <dbReference type="ARBA" id="ARBA00023136"/>
    </source>
</evidence>
<evidence type="ECO:0000256" key="6">
    <source>
        <dbReference type="ARBA" id="ARBA00022968"/>
    </source>
</evidence>
<keyword evidence="8 10" id="KW-0333">Golgi apparatus</keyword>
<name>A0A7L3UNZ2_URIAL</name>
<feature type="non-terminal residue" evidence="11">
    <location>
        <position position="80"/>
    </location>
</feature>
<keyword evidence="7" id="KW-1133">Transmembrane helix</keyword>
<comment type="subcellular location">
    <subcellularLocation>
        <location evidence="1 10">Golgi apparatus membrane</location>
        <topology evidence="1 10">Single-pass type II membrane protein</topology>
    </subcellularLocation>
</comment>
<comment type="caution">
    <text evidence="11">The sequence shown here is derived from an EMBL/GenBank/DDBJ whole genome shotgun (WGS) entry which is preliminary data.</text>
</comment>
<dbReference type="AlphaFoldDB" id="A0A7L3UNZ2"/>
<evidence type="ECO:0000313" key="11">
    <source>
        <dbReference type="EMBL" id="NXV53812.1"/>
    </source>
</evidence>